<dbReference type="InterPro" id="IPR006914">
    <property type="entry name" value="VENN_dom"/>
</dbReference>
<dbReference type="SMART" id="SM00470">
    <property type="entry name" value="ParB"/>
    <property type="match status" value="1"/>
</dbReference>
<dbReference type="EMBL" id="BX950851">
    <property type="protein sequence ID" value="CAG73314.1"/>
    <property type="molecule type" value="Genomic_DNA"/>
</dbReference>
<evidence type="ECO:0000313" key="6">
    <source>
        <dbReference type="EMBL" id="CAG73314.1"/>
    </source>
</evidence>
<evidence type="ECO:0000256" key="1">
    <source>
        <dbReference type="ARBA" id="ARBA00004219"/>
    </source>
</evidence>
<dbReference type="SUPFAM" id="SSF110849">
    <property type="entry name" value="ParB/Sulfiredoxin"/>
    <property type="match status" value="1"/>
</dbReference>
<proteinExistence type="predicted"/>
<dbReference type="Gene3D" id="3.90.1530.10">
    <property type="entry name" value="Conserved hypothetical protein from pyrococcus furiosus pfu- 392566-001, ParB domain"/>
    <property type="match status" value="1"/>
</dbReference>
<dbReference type="KEGG" id="eca:ECA0396"/>
<protein>
    <submittedName>
        <fullName evidence="6">Haemolysin-like protein</fullName>
    </submittedName>
</protein>
<reference evidence="6" key="1">
    <citation type="submission" date="2004-02" db="EMBL/GenBank/DDBJ databases">
        <title>The genome sequence of the enterobacterial phytopathogen Erwinia carotovora subsp. atroseptica SCRI1043 and functional genomic identification of novel virulence factors.</title>
        <authorList>
            <person name="Bell K.S."/>
            <person name="Sebaihia M."/>
            <person name="Pritchard L."/>
            <person name="Holden M."/>
            <person name="Hyman L.J."/>
            <person name="Holeva M.C."/>
            <person name="Thomson N.R."/>
            <person name="Bentley S.D."/>
            <person name="Churcher C."/>
            <person name="Mungall K."/>
            <person name="Atkin R."/>
            <person name="Bason N."/>
            <person name="Brooks K."/>
            <person name="Chillingworth T."/>
            <person name="Clark K."/>
            <person name="Doggett J."/>
            <person name="Fraser A."/>
            <person name="Hance Z."/>
            <person name="Hauser H."/>
            <person name="Jagels K."/>
            <person name="Moule S."/>
            <person name="Norbertczak H."/>
            <person name="Ormond D."/>
            <person name="Price C."/>
            <person name="Quail M.A."/>
            <person name="Sanders M."/>
            <person name="Walker D."/>
            <person name="Whitehead S."/>
            <person name="Salmond G.P.C."/>
            <person name="Birch P.R.J."/>
            <person name="Barrell B.G."/>
            <person name="Parkhill J."/>
            <person name="Toth I.K."/>
        </authorList>
    </citation>
    <scope>NUCLEOTIDE SEQUENCE</scope>
    <source>
        <strain evidence="6">SCRI1043</strain>
    </source>
</reference>
<dbReference type="Proteomes" id="UP000007966">
    <property type="component" value="Chromosome"/>
</dbReference>
<dbReference type="eggNOG" id="COG3210">
    <property type="taxonomic scope" value="Bacteria"/>
</dbReference>
<name>Q6DA61_PECAS</name>
<keyword evidence="3" id="KW-1266">Target cell cytoplasm</keyword>
<keyword evidence="7" id="KW-1185">Reference proteome</keyword>
<evidence type="ECO:0000256" key="3">
    <source>
        <dbReference type="ARBA" id="ARBA00022913"/>
    </source>
</evidence>
<keyword evidence="2" id="KW-0800">Toxin</keyword>
<gene>
    <name evidence="6" type="ordered locus">ECA0396</name>
</gene>
<organism evidence="6 7">
    <name type="scientific">Pectobacterium atrosepticum (strain SCRI 1043 / ATCC BAA-672)</name>
    <name type="common">Erwinia carotovora subsp. atroseptica</name>
    <dbReference type="NCBI Taxonomy" id="218491"/>
    <lineage>
        <taxon>Bacteria</taxon>
        <taxon>Pseudomonadati</taxon>
        <taxon>Pseudomonadota</taxon>
        <taxon>Gammaproteobacteria</taxon>
        <taxon>Enterobacterales</taxon>
        <taxon>Pectobacteriaceae</taxon>
        <taxon>Pectobacterium</taxon>
    </lineage>
</organism>
<feature type="domain" description="ParB-like N-terminal" evidence="5">
    <location>
        <begin position="472"/>
        <end position="561"/>
    </location>
</feature>
<dbReference type="Pfam" id="PF04829">
    <property type="entry name" value="PT-VENN"/>
    <property type="match status" value="1"/>
</dbReference>
<evidence type="ECO:0000256" key="2">
    <source>
        <dbReference type="ARBA" id="ARBA00022656"/>
    </source>
</evidence>
<dbReference type="Pfam" id="PF02195">
    <property type="entry name" value="ParB_N"/>
    <property type="match status" value="1"/>
</dbReference>
<dbReference type="eggNOG" id="COG1475">
    <property type="taxonomic scope" value="Bacteria"/>
</dbReference>
<dbReference type="STRING" id="218491.ECA0396"/>
<dbReference type="InterPro" id="IPR003115">
    <property type="entry name" value="ParB_N"/>
</dbReference>
<sequence length="566" mass="58818">MQMLSNLASNSLISGNNDGNAASTTRAAVSNGQLVIRDEASQRQDVAQLSNDVEHANQTLSPIFDKEKEQKRLQQMQVIAEISSQVIDIAGTHGAIIATKAAKAEADAKATGLSDADRKMARDAFAKGDKPNLNPTDAEIQKYVYQTTYDKAYTQALNSSGFGTGGAIRQGIMAVSAAVQGLAGGNVAQAIAGAAAPYLATEIKKATTDANDNVNIVANAVAHAVLGGIVAEASGNSALAGAAGAATGELAARVIADRLYPGKAISEMTESEKQTVTTLSLLAGGLAAGTVGDSTTNAVAGAQASQNAVENNFLSTDENRQRLSEMSSCGSDSACKDGVTEKFKKISDEQIKSVENCSSVDVCVVKAKEMAELQADYGQRIEELGEKLRANGHLSGADLEEWTYLHIVTPALEAGRIKAIHNAQAVGGSDEASQLAINTIAQAGATSAAGIIGGTSKAGHNTGNGTSQVTTKNVDPSILISRQNKNEMSGSQVKRLVKDMKANGFDINEPVDVAIVNGKAIIIDGHHRAEAAAKAGIKDIPVRIHEVTKEQGDQLLREAAEARVRY</sequence>
<dbReference type="AlphaFoldDB" id="Q6DA61"/>
<dbReference type="GO" id="GO:0090729">
    <property type="term" value="F:toxin activity"/>
    <property type="evidence" value="ECO:0007669"/>
    <property type="project" value="UniProtKB-KW"/>
</dbReference>
<dbReference type="InterPro" id="IPR036086">
    <property type="entry name" value="ParB/Sulfiredoxin_sf"/>
</dbReference>
<dbReference type="HOGENOM" id="CLU_003850_5_3_6"/>
<evidence type="ECO:0000256" key="4">
    <source>
        <dbReference type="ARBA" id="ARBA00023026"/>
    </source>
</evidence>
<evidence type="ECO:0000313" key="7">
    <source>
        <dbReference type="Proteomes" id="UP000007966"/>
    </source>
</evidence>
<dbReference type="RefSeq" id="WP_011092024.1">
    <property type="nucleotide sequence ID" value="NC_004547.2"/>
</dbReference>
<keyword evidence="4" id="KW-0843">Virulence</keyword>
<evidence type="ECO:0000259" key="5">
    <source>
        <dbReference type="SMART" id="SM00470"/>
    </source>
</evidence>
<comment type="subcellular location">
    <subcellularLocation>
        <location evidence="1">Target cell</location>
        <location evidence="1">Target cell cytoplasm</location>
    </subcellularLocation>
</comment>
<accession>Q6DA61</accession>